<keyword evidence="1" id="KW-0812">Transmembrane</keyword>
<dbReference type="Proteomes" id="UP000887574">
    <property type="component" value="Unplaced"/>
</dbReference>
<organism evidence="2 3">
    <name type="scientific">Ditylenchus dipsaci</name>
    <dbReference type="NCBI Taxonomy" id="166011"/>
    <lineage>
        <taxon>Eukaryota</taxon>
        <taxon>Metazoa</taxon>
        <taxon>Ecdysozoa</taxon>
        <taxon>Nematoda</taxon>
        <taxon>Chromadorea</taxon>
        <taxon>Rhabditida</taxon>
        <taxon>Tylenchina</taxon>
        <taxon>Tylenchomorpha</taxon>
        <taxon>Sphaerularioidea</taxon>
        <taxon>Anguinidae</taxon>
        <taxon>Anguininae</taxon>
        <taxon>Ditylenchus</taxon>
    </lineage>
</organism>
<protein>
    <submittedName>
        <fullName evidence="3">Uncharacterized protein</fullName>
    </submittedName>
</protein>
<keyword evidence="1" id="KW-1133">Transmembrane helix</keyword>
<feature type="transmembrane region" description="Helical" evidence="1">
    <location>
        <begin position="37"/>
        <end position="54"/>
    </location>
</feature>
<dbReference type="WBParaSite" id="jg24566">
    <property type="protein sequence ID" value="jg24566"/>
    <property type="gene ID" value="jg24566"/>
</dbReference>
<name>A0A915E0C5_9BILA</name>
<evidence type="ECO:0000313" key="2">
    <source>
        <dbReference type="Proteomes" id="UP000887574"/>
    </source>
</evidence>
<sequence length="127" mass="14597">MMFTSKKFAKVLLWFGLTVLLLSCVKAFAVLRLPSFLAAVAGVIILWFAREYLFKGDEYVDMQNNTDQQLTIAAQDNIEIKSSLPEEWKQQKSKKLRKKRPVKARVRSMRRVGPGTLCPQFLLSDMN</sequence>
<reference evidence="3" key="1">
    <citation type="submission" date="2022-11" db="UniProtKB">
        <authorList>
            <consortium name="WormBaseParasite"/>
        </authorList>
    </citation>
    <scope>IDENTIFICATION</scope>
</reference>
<evidence type="ECO:0000256" key="1">
    <source>
        <dbReference type="SAM" id="Phobius"/>
    </source>
</evidence>
<proteinExistence type="predicted"/>
<evidence type="ECO:0000313" key="3">
    <source>
        <dbReference type="WBParaSite" id="jg24566"/>
    </source>
</evidence>
<accession>A0A915E0C5</accession>
<dbReference type="AlphaFoldDB" id="A0A915E0C5"/>
<keyword evidence="1" id="KW-0472">Membrane</keyword>
<dbReference type="PROSITE" id="PS51257">
    <property type="entry name" value="PROKAR_LIPOPROTEIN"/>
    <property type="match status" value="1"/>
</dbReference>
<keyword evidence="2" id="KW-1185">Reference proteome</keyword>